<proteinExistence type="predicted"/>
<feature type="transmembrane region" description="Helical" evidence="5">
    <location>
        <begin position="20"/>
        <end position="42"/>
    </location>
</feature>
<dbReference type="Gene3D" id="1.10.3720.10">
    <property type="entry name" value="MetI-like"/>
    <property type="match status" value="1"/>
</dbReference>
<keyword evidence="4 5" id="KW-0472">Membrane</keyword>
<evidence type="ECO:0000313" key="6">
    <source>
        <dbReference type="EMBL" id="MFM9653881.1"/>
    </source>
</evidence>
<protein>
    <submittedName>
        <fullName evidence="6">Phosphate ABC transporter, permease protein PstA</fullName>
    </submittedName>
</protein>
<feature type="non-terminal residue" evidence="6">
    <location>
        <position position="1"/>
    </location>
</feature>
<evidence type="ECO:0000256" key="4">
    <source>
        <dbReference type="ARBA" id="ARBA00023136"/>
    </source>
</evidence>
<dbReference type="PANTHER" id="PTHR42922">
    <property type="entry name" value="PHOSPHATE TRANSPORT SYSTEM PERMEASE PROTEIN PSTA"/>
    <property type="match status" value="1"/>
</dbReference>
<sequence length="86" mass="8731">YLPMGAPDTPSGLANAIVGSLIQVALATAVAAPLGVLAGTYLSEMGSNSKFGASVRFINDVLLSAPSILIGLFIYDLAVRPFGGYS</sequence>
<dbReference type="Proteomes" id="UP001631993">
    <property type="component" value="Unassembled WGS sequence"/>
</dbReference>
<reference evidence="6 7" key="1">
    <citation type="submission" date="2024-12" db="EMBL/GenBank/DDBJ databases">
        <title>Forecasting of Potato common scab and diversities of Pathogenic streptomyces spp. in china.</title>
        <authorList>
            <person name="Handique U."/>
            <person name="Wu J."/>
        </authorList>
    </citation>
    <scope>NUCLEOTIDE SEQUENCE [LARGE SCALE GENOMIC DNA]</scope>
    <source>
        <strain evidence="6 7">ZRIMU1585</strain>
    </source>
</reference>
<evidence type="ECO:0000256" key="1">
    <source>
        <dbReference type="ARBA" id="ARBA00004141"/>
    </source>
</evidence>
<dbReference type="SUPFAM" id="SSF161098">
    <property type="entry name" value="MetI-like"/>
    <property type="match status" value="1"/>
</dbReference>
<evidence type="ECO:0000256" key="3">
    <source>
        <dbReference type="ARBA" id="ARBA00022989"/>
    </source>
</evidence>
<feature type="non-terminal residue" evidence="6">
    <location>
        <position position="86"/>
    </location>
</feature>
<gene>
    <name evidence="6" type="ORF">ACKI1S_48870</name>
</gene>
<dbReference type="PANTHER" id="PTHR42922:SF1">
    <property type="entry name" value="PHOSPHATE TRANSPORT SYSTEM PERMEASE PROTEIN PSTA"/>
    <property type="match status" value="1"/>
</dbReference>
<keyword evidence="2 5" id="KW-0812">Transmembrane</keyword>
<evidence type="ECO:0000256" key="2">
    <source>
        <dbReference type="ARBA" id="ARBA00022692"/>
    </source>
</evidence>
<name>A0ABW9IZN6_STRGJ</name>
<accession>A0ABW9IZN6</accession>
<comment type="subcellular location">
    <subcellularLocation>
        <location evidence="1">Membrane</location>
        <topology evidence="1">Multi-pass membrane protein</topology>
    </subcellularLocation>
</comment>
<evidence type="ECO:0000256" key="5">
    <source>
        <dbReference type="SAM" id="Phobius"/>
    </source>
</evidence>
<feature type="transmembrane region" description="Helical" evidence="5">
    <location>
        <begin position="54"/>
        <end position="75"/>
    </location>
</feature>
<dbReference type="InterPro" id="IPR051408">
    <property type="entry name" value="Phosphate_transprt_permease"/>
</dbReference>
<dbReference type="InterPro" id="IPR035906">
    <property type="entry name" value="MetI-like_sf"/>
</dbReference>
<dbReference type="EMBL" id="JBJVNE010000526">
    <property type="protein sequence ID" value="MFM9653881.1"/>
    <property type="molecule type" value="Genomic_DNA"/>
</dbReference>
<keyword evidence="7" id="KW-1185">Reference proteome</keyword>
<comment type="caution">
    <text evidence="6">The sequence shown here is derived from an EMBL/GenBank/DDBJ whole genome shotgun (WGS) entry which is preliminary data.</text>
</comment>
<evidence type="ECO:0000313" key="7">
    <source>
        <dbReference type="Proteomes" id="UP001631993"/>
    </source>
</evidence>
<keyword evidence="3 5" id="KW-1133">Transmembrane helix</keyword>
<organism evidence="6 7">
    <name type="scientific">Streptomyces galilaeus</name>
    <dbReference type="NCBI Taxonomy" id="33899"/>
    <lineage>
        <taxon>Bacteria</taxon>
        <taxon>Bacillati</taxon>
        <taxon>Actinomycetota</taxon>
        <taxon>Actinomycetes</taxon>
        <taxon>Kitasatosporales</taxon>
        <taxon>Streptomycetaceae</taxon>
        <taxon>Streptomyces</taxon>
    </lineage>
</organism>